<proteinExistence type="inferred from homology"/>
<dbReference type="GO" id="GO:0006742">
    <property type="term" value="P:NADP+ catabolic process"/>
    <property type="evidence" value="ECO:0007669"/>
    <property type="project" value="TreeGrafter"/>
</dbReference>
<comment type="similarity">
    <text evidence="3">Belongs to the Nudix hydrolase family. NudC subfamily.</text>
</comment>
<dbReference type="GO" id="GO:0046872">
    <property type="term" value="F:metal ion binding"/>
    <property type="evidence" value="ECO:0007669"/>
    <property type="project" value="UniProtKB-KW"/>
</dbReference>
<dbReference type="Pfam" id="PF09296">
    <property type="entry name" value="NUDIX-like"/>
    <property type="match status" value="1"/>
</dbReference>
<dbReference type="InterPro" id="IPR020084">
    <property type="entry name" value="NUDIX_hydrolase_CS"/>
</dbReference>
<reference evidence="12" key="1">
    <citation type="submission" date="2016-02" db="EMBL/GenBank/DDBJ databases">
        <title>Comparative genomics of biotechnologically important yeasts.</title>
        <authorList>
            <consortium name="DOE Joint Genome Institute"/>
            <person name="Riley R."/>
            <person name="Haridas S."/>
            <person name="Wolfe K.H."/>
            <person name="Lopes M.R."/>
            <person name="Hittinger C.T."/>
            <person name="Goker M."/>
            <person name="Salamov A."/>
            <person name="Wisecaver J."/>
            <person name="Long T.M."/>
            <person name="Aerts A.L."/>
            <person name="Barry K."/>
            <person name="Choi C."/>
            <person name="Clum A."/>
            <person name="Coughlan A.Y."/>
            <person name="Deshpande S."/>
            <person name="Douglass A.P."/>
            <person name="Hanson S.J."/>
            <person name="Klenk H.-P."/>
            <person name="Labutti K."/>
            <person name="Lapidus A."/>
            <person name="Lindquist E."/>
            <person name="Lipzen A."/>
            <person name="Meier-Kolthoff J.P."/>
            <person name="Ohm R.A."/>
            <person name="Otillar R.P."/>
            <person name="Pangilinan J."/>
            <person name="Peng Y."/>
            <person name="Rokas A."/>
            <person name="Rosa C.A."/>
            <person name="Scheuner C."/>
            <person name="Sibirny A.A."/>
            <person name="Slot J.C."/>
            <person name="Stielow J.B."/>
            <person name="Sun H."/>
            <person name="Kurtzman C.P."/>
            <person name="Blackwell M."/>
            <person name="Jeffries T.W."/>
            <person name="Grigoriev I.V."/>
        </authorList>
    </citation>
    <scope>NUCLEOTIDE SEQUENCE [LARGE SCALE GENOMIC DNA]</scope>
    <source>
        <strain evidence="12">NRRL Y-17796</strain>
    </source>
</reference>
<dbReference type="GO" id="GO:0110155">
    <property type="term" value="P:NAD-cap decapping"/>
    <property type="evidence" value="ECO:0007669"/>
    <property type="project" value="EnsemblFungi"/>
</dbReference>
<dbReference type="InterPro" id="IPR015375">
    <property type="entry name" value="NADH_PPase-like_N"/>
</dbReference>
<comment type="cofactor">
    <cofactor evidence="2">
        <name>Zn(2+)</name>
        <dbReference type="ChEBI" id="CHEBI:29105"/>
    </cofactor>
</comment>
<dbReference type="InterPro" id="IPR015797">
    <property type="entry name" value="NUDIX_hydrolase-like_dom_sf"/>
</dbReference>
<evidence type="ECO:0000256" key="5">
    <source>
        <dbReference type="ARBA" id="ARBA00022723"/>
    </source>
</evidence>
<evidence type="ECO:0000256" key="1">
    <source>
        <dbReference type="ARBA" id="ARBA00001946"/>
    </source>
</evidence>
<evidence type="ECO:0000256" key="2">
    <source>
        <dbReference type="ARBA" id="ARBA00001947"/>
    </source>
</evidence>
<dbReference type="SUPFAM" id="SSF55811">
    <property type="entry name" value="Nudix"/>
    <property type="match status" value="1"/>
</dbReference>
<sequence length="391" mass="43246">MSTLLTRRFGNPGDCFYAGNPLNRVSFKREDNEFLSQALTHESALFLPLQELNPAVKQVDRSTLLNYIPYYVIKPLIGNPFAVSDDEREKQFDSSKYQPLVVFLGLNSSEEGLNIGAYSGRPYFAVDLTVNTEFAAEQTLAQKIVEDIIADGASFPAVRFGFALSPTDAAVYAQARMFVDWNSRNPYCGGCGQRTLTISGGCKRACPSTDRAGERRPCPTRGTLTNLSFPRTDPTVIAAVVNANGDKILLGRNKRFPKQFYSCLAGFVEPAESIEEAVRREIWEEAGVHCGRVVVYVTQPWPYPANLMLGCIAEAKADGHDVCLSHDPELHDARWFDFDKVSAALDFSKTYDTMSTPPPDDEFLLLPGPNAVAHNLIDAVVNSHIHLPPRM</sequence>
<keyword evidence="5" id="KW-0479">Metal-binding</keyword>
<keyword evidence="7" id="KW-0460">Magnesium</keyword>
<protein>
    <recommendedName>
        <fullName evidence="4">NAD(+) diphosphatase</fullName>
        <ecNumber evidence="4">3.6.1.22</ecNumber>
    </recommendedName>
</protein>
<evidence type="ECO:0000313" key="12">
    <source>
        <dbReference type="Proteomes" id="UP000095023"/>
    </source>
</evidence>
<dbReference type="InterPro" id="IPR050241">
    <property type="entry name" value="NAD-cap_RNA_hydrolase_NudC"/>
</dbReference>
<keyword evidence="8" id="KW-0520">NAD</keyword>
<dbReference type="Proteomes" id="UP000095023">
    <property type="component" value="Unassembled WGS sequence"/>
</dbReference>
<evidence type="ECO:0000256" key="7">
    <source>
        <dbReference type="ARBA" id="ARBA00022842"/>
    </source>
</evidence>
<dbReference type="GO" id="GO:0000210">
    <property type="term" value="F:NAD+ diphosphatase activity"/>
    <property type="evidence" value="ECO:0007669"/>
    <property type="project" value="EnsemblFungi"/>
</dbReference>
<dbReference type="Pfam" id="PF00293">
    <property type="entry name" value="NUDIX"/>
    <property type="match status" value="1"/>
</dbReference>
<evidence type="ECO:0000259" key="10">
    <source>
        <dbReference type="PROSITE" id="PS51462"/>
    </source>
</evidence>
<dbReference type="GO" id="GO:0019677">
    <property type="term" value="P:NAD+ catabolic process"/>
    <property type="evidence" value="ECO:0007669"/>
    <property type="project" value="TreeGrafter"/>
</dbReference>
<name>A0A1E4TLZ0_9ASCO</name>
<dbReference type="InterPro" id="IPR000086">
    <property type="entry name" value="NUDIX_hydrolase_dom"/>
</dbReference>
<gene>
    <name evidence="11" type="ORF">CANCADRAFT_30817</name>
</gene>
<dbReference type="PROSITE" id="PS00893">
    <property type="entry name" value="NUDIX_BOX"/>
    <property type="match status" value="1"/>
</dbReference>
<evidence type="ECO:0000256" key="9">
    <source>
        <dbReference type="ARBA" id="ARBA00023679"/>
    </source>
</evidence>
<dbReference type="EC" id="3.6.1.22" evidence="4"/>
<dbReference type="AlphaFoldDB" id="A0A1E4TLZ0"/>
<evidence type="ECO:0000313" key="11">
    <source>
        <dbReference type="EMBL" id="ODV92759.1"/>
    </source>
</evidence>
<evidence type="ECO:0000256" key="8">
    <source>
        <dbReference type="ARBA" id="ARBA00023027"/>
    </source>
</evidence>
<keyword evidence="6" id="KW-0378">Hydrolase</keyword>
<dbReference type="Gene3D" id="3.90.79.20">
    <property type="match status" value="1"/>
</dbReference>
<dbReference type="GO" id="GO:0035529">
    <property type="term" value="F:NADH pyrophosphatase activity"/>
    <property type="evidence" value="ECO:0007669"/>
    <property type="project" value="TreeGrafter"/>
</dbReference>
<dbReference type="PANTHER" id="PTHR42904">
    <property type="entry name" value="NUDIX HYDROLASE, NUDC SUBFAMILY"/>
    <property type="match status" value="1"/>
</dbReference>
<evidence type="ECO:0000256" key="3">
    <source>
        <dbReference type="ARBA" id="ARBA00009595"/>
    </source>
</evidence>
<evidence type="ECO:0000256" key="6">
    <source>
        <dbReference type="ARBA" id="ARBA00022801"/>
    </source>
</evidence>
<dbReference type="PROSITE" id="PS51462">
    <property type="entry name" value="NUDIX"/>
    <property type="match status" value="1"/>
</dbReference>
<dbReference type="InterPro" id="IPR049734">
    <property type="entry name" value="NudC-like_C"/>
</dbReference>
<dbReference type="PANTHER" id="PTHR42904:SF6">
    <property type="entry name" value="NAD-CAPPED RNA HYDROLASE NUDT12"/>
    <property type="match status" value="1"/>
</dbReference>
<comment type="catalytic activity">
    <reaction evidence="9">
        <text>a 5'-end NAD(+)-phospho-ribonucleoside in mRNA + H2O = a 5'-end phospho-adenosine-phospho-ribonucleoside in mRNA + beta-nicotinamide D-ribonucleotide + 2 H(+)</text>
        <dbReference type="Rhea" id="RHEA:60876"/>
        <dbReference type="Rhea" id="RHEA-COMP:15698"/>
        <dbReference type="Rhea" id="RHEA-COMP:15719"/>
        <dbReference type="ChEBI" id="CHEBI:14649"/>
        <dbReference type="ChEBI" id="CHEBI:15377"/>
        <dbReference type="ChEBI" id="CHEBI:15378"/>
        <dbReference type="ChEBI" id="CHEBI:144029"/>
        <dbReference type="ChEBI" id="CHEBI:144051"/>
    </reaction>
    <physiologicalReaction direction="left-to-right" evidence="9">
        <dbReference type="Rhea" id="RHEA:60877"/>
    </physiologicalReaction>
</comment>
<organism evidence="11 12">
    <name type="scientific">Tortispora caseinolytica NRRL Y-17796</name>
    <dbReference type="NCBI Taxonomy" id="767744"/>
    <lineage>
        <taxon>Eukaryota</taxon>
        <taxon>Fungi</taxon>
        <taxon>Dikarya</taxon>
        <taxon>Ascomycota</taxon>
        <taxon>Saccharomycotina</taxon>
        <taxon>Trigonopsidomycetes</taxon>
        <taxon>Trigonopsidales</taxon>
        <taxon>Trigonopsidaceae</taxon>
        <taxon>Tortispora</taxon>
    </lineage>
</organism>
<accession>A0A1E4TLZ0</accession>
<dbReference type="GO" id="GO:0005829">
    <property type="term" value="C:cytosol"/>
    <property type="evidence" value="ECO:0007669"/>
    <property type="project" value="TreeGrafter"/>
</dbReference>
<keyword evidence="12" id="KW-1185">Reference proteome</keyword>
<dbReference type="OrthoDB" id="10249612at2759"/>
<dbReference type="GO" id="GO:0005777">
    <property type="term" value="C:peroxisome"/>
    <property type="evidence" value="ECO:0007669"/>
    <property type="project" value="EnsemblFungi"/>
</dbReference>
<dbReference type="EMBL" id="KV453841">
    <property type="protein sequence ID" value="ODV92759.1"/>
    <property type="molecule type" value="Genomic_DNA"/>
</dbReference>
<dbReference type="Gene3D" id="3.90.79.10">
    <property type="entry name" value="Nucleoside Triphosphate Pyrophosphohydrolase"/>
    <property type="match status" value="1"/>
</dbReference>
<evidence type="ECO:0000256" key="4">
    <source>
        <dbReference type="ARBA" id="ARBA00012381"/>
    </source>
</evidence>
<comment type="cofactor">
    <cofactor evidence="1">
        <name>Mg(2+)</name>
        <dbReference type="ChEBI" id="CHEBI:18420"/>
    </cofactor>
</comment>
<feature type="domain" description="Nudix hydrolase" evidence="10">
    <location>
        <begin position="230"/>
        <end position="358"/>
    </location>
</feature>
<dbReference type="CDD" id="cd03429">
    <property type="entry name" value="NUDIX_NADH_pyrophosphatase_Nudt13"/>
    <property type="match status" value="1"/>
</dbReference>